<dbReference type="InterPro" id="IPR053747">
    <property type="entry name" value="Fluoresc_Recovery_Reg"/>
</dbReference>
<reference evidence="1 2" key="1">
    <citation type="submission" date="2023-07" db="EMBL/GenBank/DDBJ databases">
        <title>Genomic Encyclopedia of Type Strains, Phase IV (KMG-IV): sequencing the most valuable type-strain genomes for metagenomic binning, comparative biology and taxonomic classification.</title>
        <authorList>
            <person name="Goeker M."/>
        </authorList>
    </citation>
    <scope>NUCLEOTIDE SEQUENCE [LARGE SCALE GENOMIC DNA]</scope>
    <source>
        <strain evidence="1 2">DSM 16784</strain>
    </source>
</reference>
<evidence type="ECO:0000313" key="2">
    <source>
        <dbReference type="Proteomes" id="UP001230220"/>
    </source>
</evidence>
<evidence type="ECO:0000313" key="1">
    <source>
        <dbReference type="EMBL" id="MDQ0359826.1"/>
    </source>
</evidence>
<organism evidence="1 2">
    <name type="scientific">Breznakia pachnodae</name>
    <dbReference type="NCBI Taxonomy" id="265178"/>
    <lineage>
        <taxon>Bacteria</taxon>
        <taxon>Bacillati</taxon>
        <taxon>Bacillota</taxon>
        <taxon>Erysipelotrichia</taxon>
        <taxon>Erysipelotrichales</taxon>
        <taxon>Erysipelotrichaceae</taxon>
        <taxon>Breznakia</taxon>
    </lineage>
</organism>
<comment type="caution">
    <text evidence="1">The sequence shown here is derived from an EMBL/GenBank/DDBJ whole genome shotgun (WGS) entry which is preliminary data.</text>
</comment>
<evidence type="ECO:0008006" key="3">
    <source>
        <dbReference type="Google" id="ProtNLM"/>
    </source>
</evidence>
<keyword evidence="2" id="KW-1185">Reference proteome</keyword>
<proteinExistence type="predicted"/>
<dbReference type="Gene3D" id="6.10.140.1840">
    <property type="match status" value="1"/>
</dbReference>
<dbReference type="Proteomes" id="UP001230220">
    <property type="component" value="Unassembled WGS sequence"/>
</dbReference>
<dbReference type="EMBL" id="JAUSUR010000001">
    <property type="protein sequence ID" value="MDQ0359826.1"/>
    <property type="molecule type" value="Genomic_DNA"/>
</dbReference>
<dbReference type="RefSeq" id="WP_307405263.1">
    <property type="nucleotide sequence ID" value="NZ_JAUSUR010000001.1"/>
</dbReference>
<name>A0ABU0DZF0_9FIRM</name>
<gene>
    <name evidence="1" type="ORF">J2S15_000557</name>
</gene>
<sequence>MQEVNEKDWKLFRSKVSIWQENYIDRLNKEYIELLSEDENPSEKFWKLERRISKDKRNKGVILDMKRSSLMMNLVSLIREEAIDLDDLDEFSDGLKESVNTIVTR</sequence>
<protein>
    <recommendedName>
        <fullName evidence="3">Multidrug transporter</fullName>
    </recommendedName>
</protein>
<accession>A0ABU0DZF0</accession>